<name>A0A420WNT0_9PROT</name>
<feature type="compositionally biased region" description="Low complexity" evidence="9">
    <location>
        <begin position="102"/>
        <end position="118"/>
    </location>
</feature>
<protein>
    <submittedName>
        <fullName evidence="11">Flagellar protein FliO/FliZ</fullName>
    </submittedName>
</protein>
<dbReference type="GO" id="GO:0044781">
    <property type="term" value="P:bacterial-type flagellum organization"/>
    <property type="evidence" value="ECO:0007669"/>
    <property type="project" value="InterPro"/>
</dbReference>
<dbReference type="PANTHER" id="PTHR38766:SF1">
    <property type="entry name" value="FLAGELLAR PROTEIN FLIO"/>
    <property type="match status" value="1"/>
</dbReference>
<keyword evidence="11" id="KW-0969">Cilium</keyword>
<evidence type="ECO:0000256" key="1">
    <source>
        <dbReference type="ARBA" id="ARBA00004117"/>
    </source>
</evidence>
<dbReference type="Pfam" id="PF04347">
    <property type="entry name" value="FliO"/>
    <property type="match status" value="1"/>
</dbReference>
<reference evidence="11 12" key="1">
    <citation type="submission" date="2018-10" db="EMBL/GenBank/DDBJ databases">
        <title>Comparative analysis of microorganisms from saline springs in Andes Mountain Range, Colombia.</title>
        <authorList>
            <person name="Rubin E."/>
        </authorList>
    </citation>
    <scope>NUCLEOTIDE SEQUENCE [LARGE SCALE GENOMIC DNA]</scope>
    <source>
        <strain evidence="11 12">USBA 36</strain>
    </source>
</reference>
<dbReference type="GO" id="GO:0005886">
    <property type="term" value="C:plasma membrane"/>
    <property type="evidence" value="ECO:0007669"/>
    <property type="project" value="UniProtKB-SubCell"/>
</dbReference>
<dbReference type="Proteomes" id="UP000277424">
    <property type="component" value="Unassembled WGS sequence"/>
</dbReference>
<evidence type="ECO:0000256" key="2">
    <source>
        <dbReference type="ARBA" id="ARBA00004236"/>
    </source>
</evidence>
<dbReference type="InterPro" id="IPR052205">
    <property type="entry name" value="FliO/MopB"/>
</dbReference>
<dbReference type="InterPro" id="IPR022781">
    <property type="entry name" value="Flagellar_biosynth_FliO"/>
</dbReference>
<proteinExistence type="inferred from homology"/>
<evidence type="ECO:0000256" key="3">
    <source>
        <dbReference type="ARBA" id="ARBA00022475"/>
    </source>
</evidence>
<comment type="subcellular location">
    <subcellularLocation>
        <location evidence="1">Bacterial flagellum basal body</location>
    </subcellularLocation>
    <subcellularLocation>
        <location evidence="2">Cell membrane</location>
    </subcellularLocation>
</comment>
<dbReference type="PANTHER" id="PTHR38766">
    <property type="entry name" value="FLAGELLAR PROTEIN FLIO"/>
    <property type="match status" value="1"/>
</dbReference>
<organism evidence="11 12">
    <name type="scientific">Oceanibaculum indicum</name>
    <dbReference type="NCBI Taxonomy" id="526216"/>
    <lineage>
        <taxon>Bacteria</taxon>
        <taxon>Pseudomonadati</taxon>
        <taxon>Pseudomonadota</taxon>
        <taxon>Alphaproteobacteria</taxon>
        <taxon>Rhodospirillales</taxon>
        <taxon>Oceanibaculaceae</taxon>
        <taxon>Oceanibaculum</taxon>
    </lineage>
</organism>
<keyword evidence="5 10" id="KW-1133">Transmembrane helix</keyword>
<evidence type="ECO:0000256" key="10">
    <source>
        <dbReference type="SAM" id="Phobius"/>
    </source>
</evidence>
<sequence length="134" mass="14778">MNIESYLYAVLALVFVLALLGLFYLVMRRLGIGGALPRTRGERRLRLVEVLPVDAKRRLVLLRRDGREHLVLLGPESDLLIESLDEEEPDGTADFDAVLDRTPPAAKPATKATVAPAGPREPRLGRRPGTETAE</sequence>
<evidence type="ECO:0000313" key="12">
    <source>
        <dbReference type="Proteomes" id="UP000277424"/>
    </source>
</evidence>
<keyword evidence="4 10" id="KW-0812">Transmembrane</keyword>
<dbReference type="EMBL" id="RBIG01000001">
    <property type="protein sequence ID" value="RKQ72701.1"/>
    <property type="molecule type" value="Genomic_DNA"/>
</dbReference>
<comment type="similarity">
    <text evidence="8">Belongs to the FliO/MopB family.</text>
</comment>
<evidence type="ECO:0000256" key="7">
    <source>
        <dbReference type="ARBA" id="ARBA00023143"/>
    </source>
</evidence>
<keyword evidence="6 10" id="KW-0472">Membrane</keyword>
<evidence type="ECO:0000256" key="6">
    <source>
        <dbReference type="ARBA" id="ARBA00023136"/>
    </source>
</evidence>
<keyword evidence="7" id="KW-0975">Bacterial flagellum</keyword>
<keyword evidence="3" id="KW-1003">Cell membrane</keyword>
<evidence type="ECO:0000256" key="4">
    <source>
        <dbReference type="ARBA" id="ARBA00022692"/>
    </source>
</evidence>
<gene>
    <name evidence="11" type="ORF">BCL74_0469</name>
</gene>
<comment type="caution">
    <text evidence="11">The sequence shown here is derived from an EMBL/GenBank/DDBJ whole genome shotgun (WGS) entry which is preliminary data.</text>
</comment>
<evidence type="ECO:0000256" key="8">
    <source>
        <dbReference type="ARBA" id="ARBA00037937"/>
    </source>
</evidence>
<feature type="transmembrane region" description="Helical" evidence="10">
    <location>
        <begin position="6"/>
        <end position="26"/>
    </location>
</feature>
<dbReference type="AlphaFoldDB" id="A0A420WNT0"/>
<accession>A0A420WNT0</accession>
<feature type="region of interest" description="Disordered" evidence="9">
    <location>
        <begin position="86"/>
        <end position="134"/>
    </location>
</feature>
<keyword evidence="11" id="KW-0282">Flagellum</keyword>
<keyword evidence="11" id="KW-0966">Cell projection</keyword>
<dbReference type="RefSeq" id="WP_008944808.1">
    <property type="nucleotide sequence ID" value="NZ_RBIG01000001.1"/>
</dbReference>
<evidence type="ECO:0000256" key="5">
    <source>
        <dbReference type="ARBA" id="ARBA00022989"/>
    </source>
</evidence>
<dbReference type="GO" id="GO:0009425">
    <property type="term" value="C:bacterial-type flagellum basal body"/>
    <property type="evidence" value="ECO:0007669"/>
    <property type="project" value="UniProtKB-SubCell"/>
</dbReference>
<evidence type="ECO:0000256" key="9">
    <source>
        <dbReference type="SAM" id="MobiDB-lite"/>
    </source>
</evidence>
<evidence type="ECO:0000313" key="11">
    <source>
        <dbReference type="EMBL" id="RKQ72701.1"/>
    </source>
</evidence>